<comment type="function">
    <text evidence="20">Catalyzes the synthesis of cyclic-di-GMP (c-di-GMP) via the condensation of 2 GTP molecules. Cyclic-di-GMP is a second messenger which controls cell surface-associated traits in bacteria. Involved in the regulation of cellulose production.</text>
</comment>
<dbReference type="InterPro" id="IPR000160">
    <property type="entry name" value="GGDEF_dom"/>
</dbReference>
<dbReference type="GO" id="GO:0005525">
    <property type="term" value="F:GTP binding"/>
    <property type="evidence" value="ECO:0007669"/>
    <property type="project" value="UniProtKB-KW"/>
</dbReference>
<dbReference type="InterPro" id="IPR029787">
    <property type="entry name" value="Nucleotide_cyclase"/>
</dbReference>
<keyword evidence="8" id="KW-0997">Cell inner membrane</keyword>
<keyword evidence="16" id="KW-0342">GTP-binding</keyword>
<dbReference type="UniPathway" id="UPA00599"/>
<evidence type="ECO:0000256" key="12">
    <source>
        <dbReference type="ARBA" id="ARBA00022741"/>
    </source>
</evidence>
<evidence type="ECO:0000256" key="21">
    <source>
        <dbReference type="SAM" id="Phobius"/>
    </source>
</evidence>
<keyword evidence="11" id="KW-0479">Metal-binding</keyword>
<dbReference type="CDD" id="cd01949">
    <property type="entry name" value="GGDEF"/>
    <property type="match status" value="1"/>
</dbReference>
<dbReference type="InterPro" id="IPR050469">
    <property type="entry name" value="Diguanylate_Cyclase"/>
</dbReference>
<evidence type="ECO:0000256" key="18">
    <source>
        <dbReference type="ARBA" id="ARBA00031311"/>
    </source>
</evidence>
<evidence type="ECO:0000256" key="8">
    <source>
        <dbReference type="ARBA" id="ARBA00022519"/>
    </source>
</evidence>
<dbReference type="GO" id="GO:0030244">
    <property type="term" value="P:cellulose biosynthetic process"/>
    <property type="evidence" value="ECO:0007669"/>
    <property type="project" value="UniProtKB-KW"/>
</dbReference>
<evidence type="ECO:0000256" key="7">
    <source>
        <dbReference type="ARBA" id="ARBA00022475"/>
    </source>
</evidence>
<dbReference type="RefSeq" id="WP_176609989.1">
    <property type="nucleotide sequence ID" value="NZ_CP056117.1"/>
</dbReference>
<evidence type="ECO:0000259" key="22">
    <source>
        <dbReference type="PROSITE" id="PS50887"/>
    </source>
</evidence>
<dbReference type="Pfam" id="PF00990">
    <property type="entry name" value="GGDEF"/>
    <property type="match status" value="1"/>
</dbReference>
<evidence type="ECO:0000256" key="16">
    <source>
        <dbReference type="ARBA" id="ARBA00023134"/>
    </source>
</evidence>
<comment type="subunit">
    <text evidence="5">Homodimer.</text>
</comment>
<evidence type="ECO:0000256" key="3">
    <source>
        <dbReference type="ARBA" id="ARBA00004665"/>
    </source>
</evidence>
<dbReference type="UniPathway" id="UPA00694"/>
<dbReference type="NCBIfam" id="NF011955">
    <property type="entry name" value="PRK15426.1"/>
    <property type="match status" value="1"/>
</dbReference>
<reference evidence="23 24" key="1">
    <citation type="submission" date="2020-06" db="EMBL/GenBank/DDBJ databases">
        <title>Long-read sequencing of DSM26481-BlokeschLab.</title>
        <authorList>
            <person name="Blokesch M."/>
        </authorList>
    </citation>
    <scope>NUCLEOTIDE SEQUENCE [LARGE SCALE GENOMIC DNA]</scope>
    <source>
        <strain evidence="23 24">DSM 26481</strain>
    </source>
</reference>
<keyword evidence="7" id="KW-1003">Cell membrane</keyword>
<sequence length="566" mass="64616">MQHDTYVVKQSFLQWLHKRSNPLLVVNLCFIVVLIFSTLLTWREVVVLEEAYISSQRNHLETVASSLDRQLQFSVNKMLYFRHSMLDALETPLAFGVLQDAVKRFDRVRRSPVWQIAVDKKRTLPINGVSDAFVEKTTLLTRDDDYLNNELSAALEVGYLLRLASTNSRHEERVLYVSRAGFFLETDTPAHHGDIAQRYYHLVTQPWFTQQTDRENRARAVRWFISPPSAFAGKQPLITASVPVYYHHVWYGVVAMDFTFATMRQLLVEAMDDHTEGEYQLYDSRLNMLATTETPAEEVNHFDERELAQIAHAIELDTEGGIRLGSRFISWARLDHFDGLVLRVHTLDEGVRGDFGSISIVLALLWALFTAMLLISWLVIRRMVSNMYSLQNSLQWQAWHDPLTRLNNRGALFERAKVLAKQCEQQSLPFSIIQIDLDCFKSINDRFGHQAGDKVLSHAAGLIASTVRAGDIAGRVGGEEFCVVLPGLTLEEAAEVAERIRERIDSKEILIKKSTTLRVSASFGVSGAQEKGNYHFEQLQSAADARLYEAKQSGRNRVIWQDQDKK</sequence>
<dbReference type="AlphaFoldDB" id="A0A7H8UF73"/>
<evidence type="ECO:0000256" key="6">
    <source>
        <dbReference type="ARBA" id="ARBA00012528"/>
    </source>
</evidence>
<evidence type="ECO:0000313" key="24">
    <source>
        <dbReference type="Proteomes" id="UP000509421"/>
    </source>
</evidence>
<gene>
    <name evidence="23" type="primary">yedQ</name>
    <name evidence="23" type="ORF">HWQ14_13335</name>
</gene>
<feature type="domain" description="GGDEF" evidence="22">
    <location>
        <begin position="428"/>
        <end position="563"/>
    </location>
</feature>
<keyword evidence="17 21" id="KW-0472">Membrane</keyword>
<dbReference type="NCBIfam" id="TIGR00254">
    <property type="entry name" value="GGDEF"/>
    <property type="match status" value="1"/>
</dbReference>
<keyword evidence="12" id="KW-0547">Nucleotide-binding</keyword>
<feature type="transmembrane region" description="Helical" evidence="21">
    <location>
        <begin position="21"/>
        <end position="42"/>
    </location>
</feature>
<name>A0A7H8UF73_ENTCL</name>
<dbReference type="FunFam" id="3.30.70.270:FF:000001">
    <property type="entry name" value="Diguanylate cyclase domain protein"/>
    <property type="match status" value="1"/>
</dbReference>
<comment type="subcellular location">
    <subcellularLocation>
        <location evidence="2">Cell inner membrane</location>
        <topology evidence="2">Multi-pass membrane protein</topology>
    </subcellularLocation>
</comment>
<comment type="cofactor">
    <cofactor evidence="1">
        <name>Mg(2+)</name>
        <dbReference type="ChEBI" id="CHEBI:18420"/>
    </cofactor>
</comment>
<evidence type="ECO:0000256" key="19">
    <source>
        <dbReference type="ARBA" id="ARBA00034247"/>
    </source>
</evidence>
<accession>A0A7H8UF73</accession>
<evidence type="ECO:0000256" key="20">
    <source>
        <dbReference type="ARBA" id="ARBA00045634"/>
    </source>
</evidence>
<keyword evidence="13" id="KW-0460">Magnesium</keyword>
<dbReference type="SUPFAM" id="SSF55073">
    <property type="entry name" value="Nucleotide cyclase"/>
    <property type="match status" value="1"/>
</dbReference>
<keyword evidence="10 21" id="KW-0812">Transmembrane</keyword>
<dbReference type="PANTHER" id="PTHR45138">
    <property type="entry name" value="REGULATORY COMPONENTS OF SENSORY TRANSDUCTION SYSTEM"/>
    <property type="match status" value="1"/>
</dbReference>
<evidence type="ECO:0000313" key="23">
    <source>
        <dbReference type="EMBL" id="QKZ98592.1"/>
    </source>
</evidence>
<comment type="pathway">
    <text evidence="4">Glycan metabolism; bacterial cellulose biosynthesis.</text>
</comment>
<evidence type="ECO:0000256" key="13">
    <source>
        <dbReference type="ARBA" id="ARBA00022842"/>
    </source>
</evidence>
<dbReference type="EC" id="2.7.7.65" evidence="6"/>
<dbReference type="Proteomes" id="UP000509421">
    <property type="component" value="Chromosome"/>
</dbReference>
<dbReference type="InterPro" id="IPR033416">
    <property type="entry name" value="CHASE7"/>
</dbReference>
<evidence type="ECO:0000256" key="2">
    <source>
        <dbReference type="ARBA" id="ARBA00004429"/>
    </source>
</evidence>
<evidence type="ECO:0000256" key="5">
    <source>
        <dbReference type="ARBA" id="ARBA00011738"/>
    </source>
</evidence>
<comment type="pathway">
    <text evidence="3">Purine metabolism; 3',5'-cyclic di-GMP biosynthesis.</text>
</comment>
<evidence type="ECO:0000256" key="9">
    <source>
        <dbReference type="ARBA" id="ARBA00022679"/>
    </source>
</evidence>
<dbReference type="EMBL" id="CP056117">
    <property type="protein sequence ID" value="QKZ98592.1"/>
    <property type="molecule type" value="Genomic_DNA"/>
</dbReference>
<protein>
    <recommendedName>
        <fullName evidence="6">diguanylate cyclase</fullName>
        <ecNumber evidence="6">2.7.7.65</ecNumber>
    </recommendedName>
    <alternativeName>
        <fullName evidence="18">Cellulose synthesis regulatory protein</fullName>
    </alternativeName>
</protein>
<organism evidence="23 24">
    <name type="scientific">Enterobacter cloacae</name>
    <dbReference type="NCBI Taxonomy" id="550"/>
    <lineage>
        <taxon>Bacteria</taxon>
        <taxon>Pseudomonadati</taxon>
        <taxon>Pseudomonadota</taxon>
        <taxon>Gammaproteobacteria</taxon>
        <taxon>Enterobacterales</taxon>
        <taxon>Enterobacteriaceae</taxon>
        <taxon>Enterobacter</taxon>
        <taxon>Enterobacter cloacae complex</taxon>
    </lineage>
</organism>
<dbReference type="GO" id="GO:0046872">
    <property type="term" value="F:metal ion binding"/>
    <property type="evidence" value="ECO:0007669"/>
    <property type="project" value="UniProtKB-KW"/>
</dbReference>
<evidence type="ECO:0000256" key="14">
    <source>
        <dbReference type="ARBA" id="ARBA00022916"/>
    </source>
</evidence>
<dbReference type="Gene3D" id="3.30.70.270">
    <property type="match status" value="1"/>
</dbReference>
<evidence type="ECO:0000256" key="4">
    <source>
        <dbReference type="ARBA" id="ARBA00005186"/>
    </source>
</evidence>
<keyword evidence="9" id="KW-0808">Transferase</keyword>
<evidence type="ECO:0000256" key="17">
    <source>
        <dbReference type="ARBA" id="ARBA00023136"/>
    </source>
</evidence>
<comment type="catalytic activity">
    <reaction evidence="19">
        <text>2 GTP = 3',3'-c-di-GMP + 2 diphosphate</text>
        <dbReference type="Rhea" id="RHEA:24898"/>
        <dbReference type="ChEBI" id="CHEBI:33019"/>
        <dbReference type="ChEBI" id="CHEBI:37565"/>
        <dbReference type="ChEBI" id="CHEBI:58805"/>
        <dbReference type="EC" id="2.7.7.65"/>
    </reaction>
</comment>
<evidence type="ECO:0000256" key="10">
    <source>
        <dbReference type="ARBA" id="ARBA00022692"/>
    </source>
</evidence>
<dbReference type="PROSITE" id="PS50887">
    <property type="entry name" value="GGDEF"/>
    <property type="match status" value="1"/>
</dbReference>
<keyword evidence="14" id="KW-0135">Cellulose biosynthesis</keyword>
<evidence type="ECO:0000256" key="15">
    <source>
        <dbReference type="ARBA" id="ARBA00022989"/>
    </source>
</evidence>
<feature type="transmembrane region" description="Helical" evidence="21">
    <location>
        <begin position="355"/>
        <end position="380"/>
    </location>
</feature>
<keyword evidence="15 21" id="KW-1133">Transmembrane helix</keyword>
<dbReference type="GO" id="GO:0005886">
    <property type="term" value="C:plasma membrane"/>
    <property type="evidence" value="ECO:0007669"/>
    <property type="project" value="UniProtKB-SubCell"/>
</dbReference>
<dbReference type="PANTHER" id="PTHR45138:SF16">
    <property type="entry name" value="DIGUANYLATE CYCLASE DGCQ-RELATED"/>
    <property type="match status" value="1"/>
</dbReference>
<evidence type="ECO:0000256" key="1">
    <source>
        <dbReference type="ARBA" id="ARBA00001946"/>
    </source>
</evidence>
<proteinExistence type="predicted"/>
<dbReference type="GO" id="GO:1902201">
    <property type="term" value="P:negative regulation of bacterial-type flagellum-dependent cell motility"/>
    <property type="evidence" value="ECO:0007669"/>
    <property type="project" value="TreeGrafter"/>
</dbReference>
<dbReference type="GO" id="GO:0052621">
    <property type="term" value="F:diguanylate cyclase activity"/>
    <property type="evidence" value="ECO:0007669"/>
    <property type="project" value="UniProtKB-EC"/>
</dbReference>
<dbReference type="InterPro" id="IPR043128">
    <property type="entry name" value="Rev_trsase/Diguanyl_cyclase"/>
</dbReference>
<dbReference type="Pfam" id="PF17151">
    <property type="entry name" value="CHASE7"/>
    <property type="match status" value="1"/>
</dbReference>
<dbReference type="SMART" id="SM00267">
    <property type="entry name" value="GGDEF"/>
    <property type="match status" value="1"/>
</dbReference>
<dbReference type="GO" id="GO:0043709">
    <property type="term" value="P:cell adhesion involved in single-species biofilm formation"/>
    <property type="evidence" value="ECO:0007669"/>
    <property type="project" value="TreeGrafter"/>
</dbReference>
<evidence type="ECO:0000256" key="11">
    <source>
        <dbReference type="ARBA" id="ARBA00022723"/>
    </source>
</evidence>